<dbReference type="GO" id="GO:0005737">
    <property type="term" value="C:cytoplasm"/>
    <property type="evidence" value="ECO:0007669"/>
    <property type="project" value="UniProtKB-ARBA"/>
</dbReference>
<dbReference type="PANTHER" id="PTHR23137:SF6">
    <property type="entry name" value="VESICLE TRANSPORT PROTEIN"/>
    <property type="match status" value="1"/>
</dbReference>
<feature type="transmembrane region" description="Helical" evidence="8">
    <location>
        <begin position="125"/>
        <end position="144"/>
    </location>
</feature>
<dbReference type="GO" id="GO:0016020">
    <property type="term" value="C:membrane"/>
    <property type="evidence" value="ECO:0007669"/>
    <property type="project" value="UniProtKB-SubCell"/>
</dbReference>
<evidence type="ECO:0000256" key="1">
    <source>
        <dbReference type="ARBA" id="ARBA00004141"/>
    </source>
</evidence>
<dbReference type="AlphaFoldDB" id="A0A813FWE6"/>
<proteinExistence type="inferred from homology"/>
<dbReference type="Proteomes" id="UP000654075">
    <property type="component" value="Unassembled WGS sequence"/>
</dbReference>
<dbReference type="InterPro" id="IPR011691">
    <property type="entry name" value="Vesicle_transpt_SFT2"/>
</dbReference>
<evidence type="ECO:0000313" key="12">
    <source>
        <dbReference type="Proteomes" id="UP000654075"/>
    </source>
</evidence>
<feature type="transmembrane region" description="Helical" evidence="8">
    <location>
        <begin position="92"/>
        <end position="113"/>
    </location>
</feature>
<dbReference type="EMBL" id="CAJNNV010025987">
    <property type="protein sequence ID" value="CAE8616872.1"/>
    <property type="molecule type" value="Genomic_DNA"/>
</dbReference>
<evidence type="ECO:0000256" key="5">
    <source>
        <dbReference type="ARBA" id="ARBA00022989"/>
    </source>
</evidence>
<comment type="similarity">
    <text evidence="7 8">Belongs to the SFT2 family.</text>
</comment>
<keyword evidence="5 8" id="KW-1133">Transmembrane helix</keyword>
<dbReference type="OrthoDB" id="73614at2759"/>
<protein>
    <recommendedName>
        <fullName evidence="8">Vesicle transport protein</fullName>
    </recommendedName>
</protein>
<evidence type="ECO:0000313" key="11">
    <source>
        <dbReference type="EMBL" id="CAE8687190.1"/>
    </source>
</evidence>
<comment type="function">
    <text evidence="8">May be involved in fusion of retrograde transport vesicles derived from an endocytic compartment with the Golgi complex.</text>
</comment>
<dbReference type="GO" id="GO:0012505">
    <property type="term" value="C:endomembrane system"/>
    <property type="evidence" value="ECO:0007669"/>
    <property type="project" value="UniProtKB-ARBA"/>
</dbReference>
<dbReference type="Proteomes" id="UP000626109">
    <property type="component" value="Unassembled WGS sequence"/>
</dbReference>
<reference evidence="9" key="1">
    <citation type="submission" date="2021-02" db="EMBL/GenBank/DDBJ databases">
        <authorList>
            <person name="Dougan E. K."/>
            <person name="Rhodes N."/>
            <person name="Thang M."/>
            <person name="Chan C."/>
        </authorList>
    </citation>
    <scope>NUCLEOTIDE SEQUENCE</scope>
</reference>
<feature type="transmembrane region" description="Helical" evidence="8">
    <location>
        <begin position="150"/>
        <end position="174"/>
    </location>
</feature>
<keyword evidence="4 8" id="KW-0653">Protein transport</keyword>
<keyword evidence="6 8" id="KW-0472">Membrane</keyword>
<dbReference type="EMBL" id="CAJNNV010030499">
    <property type="protein sequence ID" value="CAE8632685.1"/>
    <property type="molecule type" value="Genomic_DNA"/>
</dbReference>
<gene>
    <name evidence="9" type="ORF">PGLA1383_LOCUS34549</name>
    <name evidence="10" type="ORF">PGLA1383_LOCUS48617</name>
    <name evidence="11" type="ORF">PGLA2088_LOCUS25357</name>
</gene>
<evidence type="ECO:0000256" key="3">
    <source>
        <dbReference type="ARBA" id="ARBA00022692"/>
    </source>
</evidence>
<evidence type="ECO:0000256" key="7">
    <source>
        <dbReference type="ARBA" id="ARBA00025800"/>
    </source>
</evidence>
<dbReference type="Pfam" id="PF04178">
    <property type="entry name" value="Got1"/>
    <property type="match status" value="1"/>
</dbReference>
<organism evidence="9 12">
    <name type="scientific">Polarella glacialis</name>
    <name type="common">Dinoflagellate</name>
    <dbReference type="NCBI Taxonomy" id="89957"/>
    <lineage>
        <taxon>Eukaryota</taxon>
        <taxon>Sar</taxon>
        <taxon>Alveolata</taxon>
        <taxon>Dinophyceae</taxon>
        <taxon>Suessiales</taxon>
        <taxon>Suessiaceae</taxon>
        <taxon>Polarella</taxon>
    </lineage>
</organism>
<dbReference type="EMBL" id="CAJNNW010026709">
    <property type="protein sequence ID" value="CAE8687190.1"/>
    <property type="molecule type" value="Genomic_DNA"/>
</dbReference>
<keyword evidence="2 8" id="KW-0813">Transport</keyword>
<dbReference type="InterPro" id="IPR007305">
    <property type="entry name" value="Vesicle_transpt_Got1/SFT2"/>
</dbReference>
<evidence type="ECO:0000313" key="10">
    <source>
        <dbReference type="EMBL" id="CAE8632685.1"/>
    </source>
</evidence>
<keyword evidence="12" id="KW-1185">Reference proteome</keyword>
<feature type="transmembrane region" description="Helical" evidence="8">
    <location>
        <begin position="59"/>
        <end position="80"/>
    </location>
</feature>
<dbReference type="GO" id="GO:0015031">
    <property type="term" value="P:protein transport"/>
    <property type="evidence" value="ECO:0007669"/>
    <property type="project" value="UniProtKB-KW"/>
</dbReference>
<evidence type="ECO:0000256" key="8">
    <source>
        <dbReference type="RuleBase" id="RU363111"/>
    </source>
</evidence>
<comment type="caution">
    <text evidence="9">The sequence shown here is derived from an EMBL/GenBank/DDBJ whole genome shotgun (WGS) entry which is preliminary data.</text>
</comment>
<dbReference type="GO" id="GO:0016192">
    <property type="term" value="P:vesicle-mediated transport"/>
    <property type="evidence" value="ECO:0007669"/>
    <property type="project" value="InterPro"/>
</dbReference>
<sequence>MESMGSFIRFPNIRKEPVELQTGLLGDVFRNITPTFLRNEEEDDFFDGCCPRITLQQRLFGWVVCLGFGLMLQAASFGAVTRALMGHPGRFAMLYTTGNVVAMVGTFFLAGPAKQMRRMSEHSRATTSVVFILAMVMTVVVAEAHFPGRALLVILLVVIQWCALVWYTLSYIPYGRKVAKKLLRKCTSWCCTF</sequence>
<dbReference type="PANTHER" id="PTHR23137">
    <property type="entry name" value="VESICLE TRANSPORT PROTEIN-RELATED"/>
    <property type="match status" value="1"/>
</dbReference>
<evidence type="ECO:0000313" key="9">
    <source>
        <dbReference type="EMBL" id="CAE8616872.1"/>
    </source>
</evidence>
<dbReference type="OMA" id="CVREAIW"/>
<evidence type="ECO:0000256" key="4">
    <source>
        <dbReference type="ARBA" id="ARBA00022927"/>
    </source>
</evidence>
<comment type="subcellular location">
    <subcellularLocation>
        <location evidence="1 8">Membrane</location>
        <topology evidence="1 8">Multi-pass membrane protein</topology>
    </subcellularLocation>
</comment>
<keyword evidence="3 8" id="KW-0812">Transmembrane</keyword>
<evidence type="ECO:0000256" key="2">
    <source>
        <dbReference type="ARBA" id="ARBA00022448"/>
    </source>
</evidence>
<name>A0A813FWE6_POLGL</name>
<accession>A0A813FWE6</accession>
<evidence type="ECO:0000256" key="6">
    <source>
        <dbReference type="ARBA" id="ARBA00023136"/>
    </source>
</evidence>